<proteinExistence type="predicted"/>
<dbReference type="Proteomes" id="UP000249115">
    <property type="component" value="Unassembled WGS sequence"/>
</dbReference>
<dbReference type="AlphaFoldDB" id="A0A2W7RGP9"/>
<organism evidence="1 2">
    <name type="scientific">Algoriphagus ratkowskyi</name>
    <dbReference type="NCBI Taxonomy" id="57028"/>
    <lineage>
        <taxon>Bacteria</taxon>
        <taxon>Pseudomonadati</taxon>
        <taxon>Bacteroidota</taxon>
        <taxon>Cytophagia</taxon>
        <taxon>Cytophagales</taxon>
        <taxon>Cyclobacteriaceae</taxon>
        <taxon>Algoriphagus</taxon>
    </lineage>
</organism>
<accession>A0A2W7RGP9</accession>
<reference evidence="1 2" key="1">
    <citation type="submission" date="2018-06" db="EMBL/GenBank/DDBJ databases">
        <title>Genomic Encyclopedia of Archaeal and Bacterial Type Strains, Phase II (KMG-II): from individual species to whole genera.</title>
        <authorList>
            <person name="Goeker M."/>
        </authorList>
    </citation>
    <scope>NUCLEOTIDE SEQUENCE [LARGE SCALE GENOMIC DNA]</scope>
    <source>
        <strain evidence="1 2">DSM 22686</strain>
    </source>
</reference>
<sequence length="103" mass="11135">MFNREATLLNDTIMKSIRNLLPALGLVFGATLAMAMNFADPAVGKYHPTGQPDEWYDLTNVTPGPSTYQCNSSSEVCTFTEPDDQSASASMGIFQKNGSLPIL</sequence>
<gene>
    <name evidence="1" type="ORF">LV84_01382</name>
</gene>
<comment type="caution">
    <text evidence="1">The sequence shown here is derived from an EMBL/GenBank/DDBJ whole genome shotgun (WGS) entry which is preliminary data.</text>
</comment>
<evidence type="ECO:0000313" key="2">
    <source>
        <dbReference type="Proteomes" id="UP000249115"/>
    </source>
</evidence>
<evidence type="ECO:0000313" key="1">
    <source>
        <dbReference type="EMBL" id="PZX59351.1"/>
    </source>
</evidence>
<protein>
    <submittedName>
        <fullName evidence="1">Uncharacterized protein</fullName>
    </submittedName>
</protein>
<name>A0A2W7RGP9_9BACT</name>
<dbReference type="EMBL" id="QKZU01000004">
    <property type="protein sequence ID" value="PZX59351.1"/>
    <property type="molecule type" value="Genomic_DNA"/>
</dbReference>